<dbReference type="GO" id="GO:0005655">
    <property type="term" value="C:nucleolar ribonuclease P complex"/>
    <property type="evidence" value="ECO:0007669"/>
    <property type="project" value="TreeGrafter"/>
</dbReference>
<evidence type="ECO:0000256" key="1">
    <source>
        <dbReference type="ARBA" id="ARBA00022694"/>
    </source>
</evidence>
<dbReference type="GO" id="GO:0008033">
    <property type="term" value="P:tRNA processing"/>
    <property type="evidence" value="ECO:0007669"/>
    <property type="project" value="UniProtKB-KW"/>
</dbReference>
<reference evidence="6 7" key="1">
    <citation type="journal article" date="2007" name="Nature">
        <title>Evolution of genes and genomes on the Drosophila phylogeny.</title>
        <authorList>
            <consortium name="Drosophila 12 Genomes Consortium"/>
            <person name="Clark A.G."/>
            <person name="Eisen M.B."/>
            <person name="Smith D.R."/>
            <person name="Bergman C.M."/>
            <person name="Oliver B."/>
            <person name="Markow T.A."/>
            <person name="Kaufman T.C."/>
            <person name="Kellis M."/>
            <person name="Gelbart W."/>
            <person name="Iyer V.N."/>
            <person name="Pollard D.A."/>
            <person name="Sackton T.B."/>
            <person name="Larracuente A.M."/>
            <person name="Singh N.D."/>
            <person name="Abad J.P."/>
            <person name="Abt D.N."/>
            <person name="Adryan B."/>
            <person name="Aguade M."/>
            <person name="Akashi H."/>
            <person name="Anderson W.W."/>
            <person name="Aquadro C.F."/>
            <person name="Ardell D.H."/>
            <person name="Arguello R."/>
            <person name="Artieri C.G."/>
            <person name="Barbash D.A."/>
            <person name="Barker D."/>
            <person name="Barsanti P."/>
            <person name="Batterham P."/>
            <person name="Batzoglou S."/>
            <person name="Begun D."/>
            <person name="Bhutkar A."/>
            <person name="Blanco E."/>
            <person name="Bosak S.A."/>
            <person name="Bradley R.K."/>
            <person name="Brand A.D."/>
            <person name="Brent M.R."/>
            <person name="Brooks A.N."/>
            <person name="Brown R.H."/>
            <person name="Butlin R.K."/>
            <person name="Caggese C."/>
            <person name="Calvi B.R."/>
            <person name="Bernardo de Carvalho A."/>
            <person name="Caspi A."/>
            <person name="Castrezana S."/>
            <person name="Celniker S.E."/>
            <person name="Chang J.L."/>
            <person name="Chapple C."/>
            <person name="Chatterji S."/>
            <person name="Chinwalla A."/>
            <person name="Civetta A."/>
            <person name="Clifton S.W."/>
            <person name="Comeron J.M."/>
            <person name="Costello J.C."/>
            <person name="Coyne J.A."/>
            <person name="Daub J."/>
            <person name="David R.G."/>
            <person name="Delcher A.L."/>
            <person name="Delehaunty K."/>
            <person name="Do C.B."/>
            <person name="Ebling H."/>
            <person name="Edwards K."/>
            <person name="Eickbush T."/>
            <person name="Evans J.D."/>
            <person name="Filipski A."/>
            <person name="Findeiss S."/>
            <person name="Freyhult E."/>
            <person name="Fulton L."/>
            <person name="Fulton R."/>
            <person name="Garcia A.C."/>
            <person name="Gardiner A."/>
            <person name="Garfield D.A."/>
            <person name="Garvin B.E."/>
            <person name="Gibson G."/>
            <person name="Gilbert D."/>
            <person name="Gnerre S."/>
            <person name="Godfrey J."/>
            <person name="Good R."/>
            <person name="Gotea V."/>
            <person name="Gravely B."/>
            <person name="Greenberg A.J."/>
            <person name="Griffiths-Jones S."/>
            <person name="Gross S."/>
            <person name="Guigo R."/>
            <person name="Gustafson E.A."/>
            <person name="Haerty W."/>
            <person name="Hahn M.W."/>
            <person name="Halligan D.L."/>
            <person name="Halpern A.L."/>
            <person name="Halter G.M."/>
            <person name="Han M.V."/>
            <person name="Heger A."/>
            <person name="Hillier L."/>
            <person name="Hinrichs A.S."/>
            <person name="Holmes I."/>
            <person name="Hoskins R.A."/>
            <person name="Hubisz M.J."/>
            <person name="Hultmark D."/>
            <person name="Huntley M.A."/>
            <person name="Jaffe D.B."/>
            <person name="Jagadeeshan S."/>
            <person name="Jeck W.R."/>
            <person name="Johnson J."/>
            <person name="Jones C.D."/>
            <person name="Jordan W.C."/>
            <person name="Karpen G.H."/>
            <person name="Kataoka E."/>
            <person name="Keightley P.D."/>
            <person name="Kheradpour P."/>
            <person name="Kirkness E.F."/>
            <person name="Koerich L.B."/>
            <person name="Kristiansen K."/>
            <person name="Kudrna D."/>
            <person name="Kulathinal R.J."/>
            <person name="Kumar S."/>
            <person name="Kwok R."/>
            <person name="Lander E."/>
            <person name="Langley C.H."/>
            <person name="Lapoint R."/>
            <person name="Lazzaro B.P."/>
            <person name="Lee S.J."/>
            <person name="Levesque L."/>
            <person name="Li R."/>
            <person name="Lin C.F."/>
            <person name="Lin M.F."/>
            <person name="Lindblad-Toh K."/>
            <person name="Llopart A."/>
            <person name="Long M."/>
            <person name="Low L."/>
            <person name="Lozovsky E."/>
            <person name="Lu J."/>
            <person name="Luo M."/>
            <person name="Machado C.A."/>
            <person name="Makalowski W."/>
            <person name="Marzo M."/>
            <person name="Matsuda M."/>
            <person name="Matzkin L."/>
            <person name="McAllister B."/>
            <person name="McBride C.S."/>
            <person name="McKernan B."/>
            <person name="McKernan K."/>
            <person name="Mendez-Lago M."/>
            <person name="Minx P."/>
            <person name="Mollenhauer M.U."/>
            <person name="Montooth K."/>
            <person name="Mount S.M."/>
            <person name="Mu X."/>
            <person name="Myers E."/>
            <person name="Negre B."/>
            <person name="Newfeld S."/>
            <person name="Nielsen R."/>
            <person name="Noor M.A."/>
            <person name="O'Grady P."/>
            <person name="Pachter L."/>
            <person name="Papaceit M."/>
            <person name="Parisi M.J."/>
            <person name="Parisi M."/>
            <person name="Parts L."/>
            <person name="Pedersen J.S."/>
            <person name="Pesole G."/>
            <person name="Phillippy A.M."/>
            <person name="Ponting C.P."/>
            <person name="Pop M."/>
            <person name="Porcelli D."/>
            <person name="Powell J.R."/>
            <person name="Prohaska S."/>
            <person name="Pruitt K."/>
            <person name="Puig M."/>
            <person name="Quesneville H."/>
            <person name="Ram K.R."/>
            <person name="Rand D."/>
            <person name="Rasmussen M.D."/>
            <person name="Reed L.K."/>
            <person name="Reenan R."/>
            <person name="Reily A."/>
            <person name="Remington K.A."/>
            <person name="Rieger T.T."/>
            <person name="Ritchie M.G."/>
            <person name="Robin C."/>
            <person name="Rogers Y.H."/>
            <person name="Rohde C."/>
            <person name="Rozas J."/>
            <person name="Rubenfield M.J."/>
            <person name="Ruiz A."/>
            <person name="Russo S."/>
            <person name="Salzberg S.L."/>
            <person name="Sanchez-Gracia A."/>
            <person name="Saranga D.J."/>
            <person name="Sato H."/>
            <person name="Schaeffer S.W."/>
            <person name="Schatz M.C."/>
            <person name="Schlenke T."/>
            <person name="Schwartz R."/>
            <person name="Segarra C."/>
            <person name="Singh R.S."/>
            <person name="Sirot L."/>
            <person name="Sirota M."/>
            <person name="Sisneros N.B."/>
            <person name="Smith C.D."/>
            <person name="Smith T.F."/>
            <person name="Spieth J."/>
            <person name="Stage D.E."/>
            <person name="Stark A."/>
            <person name="Stephan W."/>
            <person name="Strausberg R.L."/>
            <person name="Strempel S."/>
            <person name="Sturgill D."/>
            <person name="Sutton G."/>
            <person name="Sutton G.G."/>
            <person name="Tao W."/>
            <person name="Teichmann S."/>
            <person name="Tobari Y.N."/>
            <person name="Tomimura Y."/>
            <person name="Tsolas J.M."/>
            <person name="Valente V.L."/>
            <person name="Venter E."/>
            <person name="Venter J.C."/>
            <person name="Vicario S."/>
            <person name="Vieira F.G."/>
            <person name="Vilella A.J."/>
            <person name="Villasante A."/>
            <person name="Walenz B."/>
            <person name="Wang J."/>
            <person name="Wasserman M."/>
            <person name="Watts T."/>
            <person name="Wilson D."/>
            <person name="Wilson R.K."/>
            <person name="Wing R.A."/>
            <person name="Wolfner M.F."/>
            <person name="Wong A."/>
            <person name="Wong G.K."/>
            <person name="Wu C.I."/>
            <person name="Wu G."/>
            <person name="Yamamoto D."/>
            <person name="Yang H.P."/>
            <person name="Yang S.P."/>
            <person name="Yorke J.A."/>
            <person name="Yoshida K."/>
            <person name="Zdobnov E."/>
            <person name="Zhang P."/>
            <person name="Zhang Y."/>
            <person name="Zimin A.V."/>
            <person name="Baldwin J."/>
            <person name="Abdouelleil A."/>
            <person name="Abdulkadir J."/>
            <person name="Abebe A."/>
            <person name="Abera B."/>
            <person name="Abreu J."/>
            <person name="Acer S.C."/>
            <person name="Aftuck L."/>
            <person name="Alexander A."/>
            <person name="An P."/>
            <person name="Anderson E."/>
            <person name="Anderson S."/>
            <person name="Arachi H."/>
            <person name="Azer M."/>
            <person name="Bachantsang P."/>
            <person name="Barry A."/>
            <person name="Bayul T."/>
            <person name="Berlin A."/>
            <person name="Bessette D."/>
            <person name="Bloom T."/>
            <person name="Blye J."/>
            <person name="Boguslavskiy L."/>
            <person name="Bonnet C."/>
            <person name="Boukhgalter B."/>
            <person name="Bourzgui I."/>
            <person name="Brown A."/>
            <person name="Cahill P."/>
            <person name="Channer S."/>
            <person name="Cheshatsang Y."/>
            <person name="Chuda L."/>
            <person name="Citroen M."/>
            <person name="Collymore A."/>
            <person name="Cooke P."/>
            <person name="Costello M."/>
            <person name="D'Aco K."/>
            <person name="Daza R."/>
            <person name="De Haan G."/>
            <person name="DeGray S."/>
            <person name="DeMaso C."/>
            <person name="Dhargay N."/>
            <person name="Dooley K."/>
            <person name="Dooley E."/>
            <person name="Doricent M."/>
            <person name="Dorje P."/>
            <person name="Dorjee K."/>
            <person name="Dupes A."/>
            <person name="Elong R."/>
            <person name="Falk J."/>
            <person name="Farina A."/>
            <person name="Faro S."/>
            <person name="Ferguson D."/>
            <person name="Fisher S."/>
            <person name="Foley C.D."/>
            <person name="Franke A."/>
            <person name="Friedrich D."/>
            <person name="Gadbois L."/>
            <person name="Gearin G."/>
            <person name="Gearin C.R."/>
            <person name="Giannoukos G."/>
            <person name="Goode T."/>
            <person name="Graham J."/>
            <person name="Grandbois E."/>
            <person name="Grewal S."/>
            <person name="Gyaltsen K."/>
            <person name="Hafez N."/>
            <person name="Hagos B."/>
            <person name="Hall J."/>
            <person name="Henson C."/>
            <person name="Hollinger A."/>
            <person name="Honan T."/>
            <person name="Huard M.D."/>
            <person name="Hughes L."/>
            <person name="Hurhula B."/>
            <person name="Husby M.E."/>
            <person name="Kamat A."/>
            <person name="Kanga B."/>
            <person name="Kashin S."/>
            <person name="Khazanovich D."/>
            <person name="Kisner P."/>
            <person name="Lance K."/>
            <person name="Lara M."/>
            <person name="Lee W."/>
            <person name="Lennon N."/>
            <person name="Letendre F."/>
            <person name="LeVine R."/>
            <person name="Lipovsky A."/>
            <person name="Liu X."/>
            <person name="Liu J."/>
            <person name="Liu S."/>
            <person name="Lokyitsang T."/>
            <person name="Lokyitsang Y."/>
            <person name="Lubonja R."/>
            <person name="Lui A."/>
            <person name="MacDonald P."/>
            <person name="Magnisalis V."/>
            <person name="Maru K."/>
            <person name="Matthews C."/>
            <person name="McCusker W."/>
            <person name="McDonough S."/>
            <person name="Mehta T."/>
            <person name="Meldrim J."/>
            <person name="Meneus L."/>
            <person name="Mihai O."/>
            <person name="Mihalev A."/>
            <person name="Mihova T."/>
            <person name="Mittelman R."/>
            <person name="Mlenga V."/>
            <person name="Montmayeur A."/>
            <person name="Mulrain L."/>
            <person name="Navidi A."/>
            <person name="Naylor J."/>
            <person name="Negash T."/>
            <person name="Nguyen T."/>
            <person name="Nguyen N."/>
            <person name="Nicol R."/>
            <person name="Norbu C."/>
            <person name="Norbu N."/>
            <person name="Novod N."/>
            <person name="O'Neill B."/>
            <person name="Osman S."/>
            <person name="Markiewicz E."/>
            <person name="Oyono O.L."/>
            <person name="Patti C."/>
            <person name="Phunkhang P."/>
            <person name="Pierre F."/>
            <person name="Priest M."/>
            <person name="Raghuraman S."/>
            <person name="Rege F."/>
            <person name="Reyes R."/>
            <person name="Rise C."/>
            <person name="Rogov P."/>
            <person name="Ross K."/>
            <person name="Ryan E."/>
            <person name="Settipalli S."/>
            <person name="Shea T."/>
            <person name="Sherpa N."/>
            <person name="Shi L."/>
            <person name="Shih D."/>
            <person name="Sparrow T."/>
            <person name="Spaulding J."/>
            <person name="Stalker J."/>
            <person name="Stange-Thomann N."/>
            <person name="Stavropoulos S."/>
            <person name="Stone C."/>
            <person name="Strader C."/>
            <person name="Tesfaye S."/>
            <person name="Thomson T."/>
            <person name="Thoulutsang Y."/>
            <person name="Thoulutsang D."/>
            <person name="Topham K."/>
            <person name="Topping I."/>
            <person name="Tsamla T."/>
            <person name="Vassiliev H."/>
            <person name="Vo A."/>
            <person name="Wangchuk T."/>
            <person name="Wangdi T."/>
            <person name="Weiand M."/>
            <person name="Wilkinson J."/>
            <person name="Wilson A."/>
            <person name="Yadav S."/>
            <person name="Young G."/>
            <person name="Yu Q."/>
            <person name="Zembek L."/>
            <person name="Zhong D."/>
            <person name="Zimmer A."/>
            <person name="Zwirko Z."/>
            <person name="Jaffe D.B."/>
            <person name="Alvarez P."/>
            <person name="Brockman W."/>
            <person name="Butler J."/>
            <person name="Chin C."/>
            <person name="Gnerre S."/>
            <person name="Grabherr M."/>
            <person name="Kleber M."/>
            <person name="Mauceli E."/>
            <person name="MacCallum I."/>
        </authorList>
    </citation>
    <scope>NUCLEOTIDE SEQUENCE [LARGE SCALE GENOMIC DNA]</scope>
    <source>
        <strain evidence="7">Tucson 14024-0371.13</strain>
    </source>
</reference>
<dbReference type="PANTHER" id="PTHR14742">
    <property type="entry name" value="RIBONUCLEASE P SUBUNIT P21"/>
    <property type="match status" value="1"/>
</dbReference>
<sequence length="172" mass="20048">MTKDIKRKLLAQQQVFSRMNFLFQAAHLMADREQPKLAAYYGKLCRNVGTKAVMHMAPAVKRQLCRRCSLPLIPGRNTELQLEEKSTEIKPKKKRNRRLKKKPNNDKREEAKSPLEPAPEIPKKTERIPVFLECSLCQSRRTFVPTESQRECWLEQPEAVVSEFSLREENGQ</sequence>
<dbReference type="Pfam" id="PF04032">
    <property type="entry name" value="Rpr2"/>
    <property type="match status" value="1"/>
</dbReference>
<evidence type="ECO:0000256" key="2">
    <source>
        <dbReference type="ARBA" id="ARBA00022723"/>
    </source>
</evidence>
<dbReference type="KEGG" id="dan:6504792"/>
<dbReference type="EMBL" id="CH902632">
    <property type="protein sequence ID" value="EDV32645.1"/>
    <property type="molecule type" value="Genomic_DNA"/>
</dbReference>
<comment type="similarity">
    <text evidence="4">Belongs to the eukaryotic/archaeal RNase P protein component 4 family.</text>
</comment>
<gene>
    <name evidence="6" type="primary">Dana\GF22124</name>
    <name evidence="6" type="synonym">dana_GLEANR_6108</name>
    <name evidence="6" type="ORF">GF22124</name>
</gene>
<dbReference type="CTD" id="79897"/>
<organism evidence="6 7">
    <name type="scientific">Drosophila ananassae</name>
    <name type="common">Fruit fly</name>
    <dbReference type="NCBI Taxonomy" id="7217"/>
    <lineage>
        <taxon>Eukaryota</taxon>
        <taxon>Metazoa</taxon>
        <taxon>Ecdysozoa</taxon>
        <taxon>Arthropoda</taxon>
        <taxon>Hexapoda</taxon>
        <taxon>Insecta</taxon>
        <taxon>Pterygota</taxon>
        <taxon>Neoptera</taxon>
        <taxon>Endopterygota</taxon>
        <taxon>Diptera</taxon>
        <taxon>Brachycera</taxon>
        <taxon>Muscomorpha</taxon>
        <taxon>Ephydroidea</taxon>
        <taxon>Drosophilidae</taxon>
        <taxon>Drosophila</taxon>
        <taxon>Sophophora</taxon>
    </lineage>
</organism>
<dbReference type="GO" id="GO:0046872">
    <property type="term" value="F:metal ion binding"/>
    <property type="evidence" value="ECO:0007669"/>
    <property type="project" value="UniProtKB-KW"/>
</dbReference>
<keyword evidence="7" id="KW-1185">Reference proteome</keyword>
<evidence type="ECO:0000256" key="5">
    <source>
        <dbReference type="SAM" id="MobiDB-lite"/>
    </source>
</evidence>
<dbReference type="AlphaFoldDB" id="B3MYF1"/>
<dbReference type="eggNOG" id="KOG4394">
    <property type="taxonomic scope" value="Eukaryota"/>
</dbReference>
<dbReference type="InterPro" id="IPR007175">
    <property type="entry name" value="Rpr2/Snm1/Rpp21"/>
</dbReference>
<dbReference type="Proteomes" id="UP000007801">
    <property type="component" value="Unassembled WGS sequence"/>
</dbReference>
<feature type="region of interest" description="Disordered" evidence="5">
    <location>
        <begin position="82"/>
        <end position="122"/>
    </location>
</feature>
<evidence type="ECO:0000313" key="6">
    <source>
        <dbReference type="EMBL" id="EDV32645.1"/>
    </source>
</evidence>
<protein>
    <submittedName>
        <fullName evidence="6">Uncharacterized protein</fullName>
    </submittedName>
</protein>
<dbReference type="OMA" id="CSRMNFL"/>
<name>B3MYF1_DROAN</name>
<dbReference type="InParanoid" id="B3MYF1"/>
<dbReference type="FunCoup" id="B3MYF1">
    <property type="interactions" value="8"/>
</dbReference>
<evidence type="ECO:0000313" key="7">
    <source>
        <dbReference type="Proteomes" id="UP000007801"/>
    </source>
</evidence>
<dbReference type="GeneID" id="6504792"/>
<evidence type="ECO:0000256" key="4">
    <source>
        <dbReference type="ARBA" id="ARBA00038402"/>
    </source>
</evidence>
<evidence type="ECO:0000256" key="3">
    <source>
        <dbReference type="ARBA" id="ARBA00022833"/>
    </source>
</evidence>
<dbReference type="PhylomeDB" id="B3MYF1"/>
<feature type="compositionally biased region" description="Basic and acidic residues" evidence="5">
    <location>
        <begin position="103"/>
        <end position="113"/>
    </location>
</feature>
<dbReference type="PANTHER" id="PTHR14742:SF0">
    <property type="entry name" value="RIBONUCLEASE P PROTEIN SUBUNIT P21"/>
    <property type="match status" value="1"/>
</dbReference>
<dbReference type="STRING" id="7217.B3MYF1"/>
<dbReference type="OrthoDB" id="128536at2759"/>
<keyword evidence="3" id="KW-0862">Zinc</keyword>
<proteinExistence type="inferred from homology"/>
<keyword evidence="2" id="KW-0479">Metal-binding</keyword>
<dbReference type="HOGENOM" id="CLU_1556871_0_0_1"/>
<feature type="compositionally biased region" description="Basic residues" evidence="5">
    <location>
        <begin position="91"/>
        <end position="102"/>
    </location>
</feature>
<keyword evidence="1" id="KW-0819">tRNA processing</keyword>
<accession>B3MYF1</accession>